<comment type="caution">
    <text evidence="1">The sequence shown here is derived from an EMBL/GenBank/DDBJ whole genome shotgun (WGS) entry which is preliminary data.</text>
</comment>
<dbReference type="EMBL" id="CM044701">
    <property type="protein sequence ID" value="KAI5680430.1"/>
    <property type="molecule type" value="Genomic_DNA"/>
</dbReference>
<proteinExistence type="predicted"/>
<accession>A0ACC0C6B0</accession>
<evidence type="ECO:0000313" key="2">
    <source>
        <dbReference type="Proteomes" id="UP001060085"/>
    </source>
</evidence>
<evidence type="ECO:0000313" key="1">
    <source>
        <dbReference type="EMBL" id="KAI5680430.1"/>
    </source>
</evidence>
<gene>
    <name evidence="1" type="ORF">M9H77_01657</name>
</gene>
<organism evidence="1 2">
    <name type="scientific">Catharanthus roseus</name>
    <name type="common">Madagascar periwinkle</name>
    <name type="synonym">Vinca rosea</name>
    <dbReference type="NCBI Taxonomy" id="4058"/>
    <lineage>
        <taxon>Eukaryota</taxon>
        <taxon>Viridiplantae</taxon>
        <taxon>Streptophyta</taxon>
        <taxon>Embryophyta</taxon>
        <taxon>Tracheophyta</taxon>
        <taxon>Spermatophyta</taxon>
        <taxon>Magnoliopsida</taxon>
        <taxon>eudicotyledons</taxon>
        <taxon>Gunneridae</taxon>
        <taxon>Pentapetalae</taxon>
        <taxon>asterids</taxon>
        <taxon>lamiids</taxon>
        <taxon>Gentianales</taxon>
        <taxon>Apocynaceae</taxon>
        <taxon>Rauvolfioideae</taxon>
        <taxon>Vinceae</taxon>
        <taxon>Catharanthinae</taxon>
        <taxon>Catharanthus</taxon>
    </lineage>
</organism>
<sequence length="254" mass="28258">MAESDIKQPSETPNVEEQGKKELKYLDFVQVGILYVAVYLSTIYHYAKENSGPLKPGVLTVEGSVKAVIGPVYQKFHDVPFELLKFVDRKVDESINELDRRMPSLLKQVSSQVLLTAQKVPEVAREVVGEVHRVGVVDAAKNIVDTVYVKYEPKAKELYLKYEPVAEHYAVSAWRSLNQLPLFTQVAQIIVPTAAHWCEKYNGALTCAAQKGYTVSHYLPLIPIEKIAKVFEGAEKGPTPTVTSNGEESHSVST</sequence>
<protein>
    <submittedName>
        <fullName evidence="1">Uncharacterized protein</fullName>
    </submittedName>
</protein>
<name>A0ACC0C6B0_CATRO</name>
<keyword evidence="2" id="KW-1185">Reference proteome</keyword>
<reference evidence="2" key="1">
    <citation type="journal article" date="2023" name="Nat. Plants">
        <title>Single-cell RNA sequencing provides a high-resolution roadmap for understanding the multicellular compartmentation of specialized metabolism.</title>
        <authorList>
            <person name="Sun S."/>
            <person name="Shen X."/>
            <person name="Li Y."/>
            <person name="Li Y."/>
            <person name="Wang S."/>
            <person name="Li R."/>
            <person name="Zhang H."/>
            <person name="Shen G."/>
            <person name="Guo B."/>
            <person name="Wei J."/>
            <person name="Xu J."/>
            <person name="St-Pierre B."/>
            <person name="Chen S."/>
            <person name="Sun C."/>
        </authorList>
    </citation>
    <scope>NUCLEOTIDE SEQUENCE [LARGE SCALE GENOMIC DNA]</scope>
</reference>
<dbReference type="Proteomes" id="UP001060085">
    <property type="component" value="Linkage Group LG01"/>
</dbReference>